<organism evidence="4 5">
    <name type="scientific">Penicillium salamii</name>
    <dbReference type="NCBI Taxonomy" id="1612424"/>
    <lineage>
        <taxon>Eukaryota</taxon>
        <taxon>Fungi</taxon>
        <taxon>Dikarya</taxon>
        <taxon>Ascomycota</taxon>
        <taxon>Pezizomycotina</taxon>
        <taxon>Eurotiomycetes</taxon>
        <taxon>Eurotiomycetidae</taxon>
        <taxon>Eurotiales</taxon>
        <taxon>Aspergillaceae</taxon>
        <taxon>Penicillium</taxon>
    </lineage>
</organism>
<dbReference type="GO" id="GO:0005886">
    <property type="term" value="C:plasma membrane"/>
    <property type="evidence" value="ECO:0007669"/>
    <property type="project" value="TreeGrafter"/>
</dbReference>
<evidence type="ECO:0000313" key="5">
    <source>
        <dbReference type="Proteomes" id="UP001152649"/>
    </source>
</evidence>
<dbReference type="GO" id="GO:0000293">
    <property type="term" value="F:ferric-chelate reductase activity"/>
    <property type="evidence" value="ECO:0007669"/>
    <property type="project" value="TreeGrafter"/>
</dbReference>
<dbReference type="InterPro" id="IPR039261">
    <property type="entry name" value="FNR_nucleotide-bd"/>
</dbReference>
<dbReference type="OrthoDB" id="9999821at2759"/>
<reference evidence="4" key="1">
    <citation type="submission" date="2021-07" db="EMBL/GenBank/DDBJ databases">
        <authorList>
            <person name="Branca A.L. A."/>
        </authorList>
    </citation>
    <scope>NUCLEOTIDE SEQUENCE</scope>
</reference>
<keyword evidence="2" id="KW-0472">Membrane</keyword>
<sequence length="444" mass="49810">MSRPVSKFAEWLARASIQDTFGLCGLLALVCWICCSLGRRFRHLPLRLQQVSWRSFFQAPTPGVLQWLDIPTYLQGGVLTVLLIVNIIVISLHAWTWADLQKRAGCLAVTHLVPLCSGFSFSLPAHVYYVERDTFYWAHRWLGRICVLHCLLHGSVLGENARNTSLGAPLAIPLLAGCSLVSILPWTLAAILRRWPQLGLKVHYMLASIATGALFYHLIDRVSSYRWVLLGGICAGCAWSAGTCLHTMWFHGSWRITSRRALARSFNQFLWLDIAVPMGWEAQPGQYVQLWMPRSGVRSFLQLPSFYVASVDTVHNAPGPPTTRTLRIVTRPRPGVTGRIAQAADHATYSTIHFPVCVLGPYGHPPNLGQYGTIVFVLEDIGLFRALPFIRHLVQESRSRRNTVRRLEVLWQVRLKHFSESPIMLGCFAVSCAYRNRPPPLGGG</sequence>
<keyword evidence="1" id="KW-0813">Transport</keyword>
<dbReference type="Proteomes" id="UP001152649">
    <property type="component" value="Unassembled WGS sequence"/>
</dbReference>
<dbReference type="CDD" id="cd06186">
    <property type="entry name" value="NOX_Duox_like_FAD_NADP"/>
    <property type="match status" value="1"/>
</dbReference>
<dbReference type="GO" id="GO:0015677">
    <property type="term" value="P:copper ion import"/>
    <property type="evidence" value="ECO:0007669"/>
    <property type="project" value="TreeGrafter"/>
</dbReference>
<keyword evidence="2" id="KW-1133">Transmembrane helix</keyword>
<dbReference type="PANTHER" id="PTHR32361:SF9">
    <property type="entry name" value="FERRIC REDUCTASE TRANSMEMBRANE COMPONENT 3-RELATED"/>
    <property type="match status" value="1"/>
</dbReference>
<feature type="transmembrane region" description="Helical" evidence="2">
    <location>
        <begin position="225"/>
        <end position="250"/>
    </location>
</feature>
<keyword evidence="2" id="KW-0812">Transmembrane</keyword>
<proteinExistence type="predicted"/>
<dbReference type="AlphaFoldDB" id="A0A9W4I9G3"/>
<evidence type="ECO:0000313" key="4">
    <source>
        <dbReference type="EMBL" id="CAG8241538.1"/>
    </source>
</evidence>
<accession>A0A9W4I9G3</accession>
<gene>
    <name evidence="4" type="ORF">PSALAMII_LOCUS509</name>
</gene>
<protein>
    <recommendedName>
        <fullName evidence="3">FAD-binding FR-type domain-containing protein</fullName>
    </recommendedName>
</protein>
<dbReference type="EMBL" id="CAJVPG010000020">
    <property type="protein sequence ID" value="CAG8241538.1"/>
    <property type="molecule type" value="Genomic_DNA"/>
</dbReference>
<feature type="transmembrane region" description="Helical" evidence="2">
    <location>
        <begin position="107"/>
        <end position="129"/>
    </location>
</feature>
<feature type="domain" description="FAD-binding FR-type" evidence="3">
    <location>
        <begin position="249"/>
        <end position="368"/>
    </location>
</feature>
<dbReference type="GO" id="GO:0006826">
    <property type="term" value="P:iron ion transport"/>
    <property type="evidence" value="ECO:0007669"/>
    <property type="project" value="TreeGrafter"/>
</dbReference>
<evidence type="ECO:0000256" key="2">
    <source>
        <dbReference type="SAM" id="Phobius"/>
    </source>
</evidence>
<feature type="transmembrane region" description="Helical" evidence="2">
    <location>
        <begin position="202"/>
        <end position="219"/>
    </location>
</feature>
<feature type="transmembrane region" description="Helical" evidence="2">
    <location>
        <begin position="73"/>
        <end position="95"/>
    </location>
</feature>
<dbReference type="Gene3D" id="3.40.50.80">
    <property type="entry name" value="Nucleotide-binding domain of ferredoxin-NADP reductase (FNR) module"/>
    <property type="match status" value="1"/>
</dbReference>
<keyword evidence="5" id="KW-1185">Reference proteome</keyword>
<feature type="transmembrane region" description="Helical" evidence="2">
    <location>
        <begin position="20"/>
        <end position="38"/>
    </location>
</feature>
<dbReference type="InterPro" id="IPR017927">
    <property type="entry name" value="FAD-bd_FR_type"/>
</dbReference>
<evidence type="ECO:0000259" key="3">
    <source>
        <dbReference type="PROSITE" id="PS51384"/>
    </source>
</evidence>
<evidence type="ECO:0000256" key="1">
    <source>
        <dbReference type="ARBA" id="ARBA00022448"/>
    </source>
</evidence>
<dbReference type="PANTHER" id="PTHR32361">
    <property type="entry name" value="FERRIC/CUPRIC REDUCTASE TRANSMEMBRANE COMPONENT"/>
    <property type="match status" value="1"/>
</dbReference>
<feature type="transmembrane region" description="Helical" evidence="2">
    <location>
        <begin position="170"/>
        <end position="190"/>
    </location>
</feature>
<name>A0A9W4I9G3_9EURO</name>
<dbReference type="PROSITE" id="PS51384">
    <property type="entry name" value="FAD_FR"/>
    <property type="match status" value="1"/>
</dbReference>
<dbReference type="GO" id="GO:0006879">
    <property type="term" value="P:intracellular iron ion homeostasis"/>
    <property type="evidence" value="ECO:0007669"/>
    <property type="project" value="TreeGrafter"/>
</dbReference>
<dbReference type="InterPro" id="IPR051410">
    <property type="entry name" value="Ferric/Cupric_Reductase"/>
</dbReference>
<comment type="caution">
    <text evidence="4">The sequence shown here is derived from an EMBL/GenBank/DDBJ whole genome shotgun (WGS) entry which is preliminary data.</text>
</comment>